<accession>A0A7W0CN22</accession>
<evidence type="ECO:0000313" key="1">
    <source>
        <dbReference type="EMBL" id="MBA2894214.1"/>
    </source>
</evidence>
<keyword evidence="2" id="KW-1185">Reference proteome</keyword>
<dbReference type="RefSeq" id="WP_181612928.1">
    <property type="nucleotide sequence ID" value="NZ_BAABAM010000005.1"/>
</dbReference>
<name>A0A7W0CN22_9ACTN</name>
<evidence type="ECO:0008006" key="3">
    <source>
        <dbReference type="Google" id="ProtNLM"/>
    </source>
</evidence>
<dbReference type="AlphaFoldDB" id="A0A7W0CN22"/>
<dbReference type="InterPro" id="IPR027417">
    <property type="entry name" value="P-loop_NTPase"/>
</dbReference>
<comment type="caution">
    <text evidence="1">The sequence shown here is derived from an EMBL/GenBank/DDBJ whole genome shotgun (WGS) entry which is preliminary data.</text>
</comment>
<sequence>MEIVVLVIVVGAVIWLIDRSRKRRPQPARPSSPVRQAAGHLLPTFKVVALGVPGSGKTALLASMFYRQWAPRPELGNYYLRLPHSDALYLSSLYREISDPTGLWPSGTGVGQEREFEFGCMLQLDGTHHELARIKYIDYAGELLTEASPEHLSSFEVLLRHVEEASVMLVIIDGLRLRQWFDGHVNAAFRLDLAIRPYIQLALRATCPVQFLITKWDLLQPIGFDDRERLRKCRDALLSNEAFRALVMTHNRDRMLRLIPVSAVGFGFADLAPSGHVVKRADAEASPTYVEIPLCAVVPDLFQQVEHAMDEAARTQVMGELQRLMGRGGGWVNLAAPGMAQTPARRLLRSLAGTVPNGSLAAESVELLAEWLARPLIQEREDALRQVDAFALQRATILRARSALLEIMRRQVVMLQEHLPESVLSYELRYLP</sequence>
<dbReference type="Gene3D" id="3.40.50.300">
    <property type="entry name" value="P-loop containing nucleotide triphosphate hydrolases"/>
    <property type="match status" value="1"/>
</dbReference>
<evidence type="ECO:0000313" key="2">
    <source>
        <dbReference type="Proteomes" id="UP000530928"/>
    </source>
</evidence>
<proteinExistence type="predicted"/>
<reference evidence="1 2" key="1">
    <citation type="submission" date="2020-07" db="EMBL/GenBank/DDBJ databases">
        <title>Genomic Encyclopedia of Type Strains, Phase IV (KMG-IV): sequencing the most valuable type-strain genomes for metagenomic binning, comparative biology and taxonomic classification.</title>
        <authorList>
            <person name="Goeker M."/>
        </authorList>
    </citation>
    <scope>NUCLEOTIDE SEQUENCE [LARGE SCALE GENOMIC DNA]</scope>
    <source>
        <strain evidence="1 2">DSM 45533</strain>
    </source>
</reference>
<organism evidence="1 2">
    <name type="scientific">Nonomuraea soli</name>
    <dbReference type="NCBI Taxonomy" id="1032476"/>
    <lineage>
        <taxon>Bacteria</taxon>
        <taxon>Bacillati</taxon>
        <taxon>Actinomycetota</taxon>
        <taxon>Actinomycetes</taxon>
        <taxon>Streptosporangiales</taxon>
        <taxon>Streptosporangiaceae</taxon>
        <taxon>Nonomuraea</taxon>
    </lineage>
</organism>
<dbReference type="EMBL" id="JACDUR010000005">
    <property type="protein sequence ID" value="MBA2894214.1"/>
    <property type="molecule type" value="Genomic_DNA"/>
</dbReference>
<protein>
    <recommendedName>
        <fullName evidence="3">GTPase domain-containing protein</fullName>
    </recommendedName>
</protein>
<dbReference type="Proteomes" id="UP000530928">
    <property type="component" value="Unassembled WGS sequence"/>
</dbReference>
<gene>
    <name evidence="1" type="ORF">HNR30_005575</name>
</gene>
<dbReference type="SUPFAM" id="SSF52540">
    <property type="entry name" value="P-loop containing nucleoside triphosphate hydrolases"/>
    <property type="match status" value="1"/>
</dbReference>